<evidence type="ECO:0000313" key="3">
    <source>
        <dbReference type="EMBL" id="GBP28397.1"/>
    </source>
</evidence>
<keyword evidence="2" id="KW-0472">Membrane</keyword>
<sequence>MSPTANYRLRLRRARSRPAPPGAGAPRGTFTIDSPHTGLAGRTGTETVEPLKNTSYTNDLLIPPSEYSFASYAQSPMTAARNPILVFVTITIANMVAGIKRRSMSMRGYTESFTPALCPGNGRVDDELASREKRIDYRTYLSIVNLFGGSSGERWQPRRKQNSTPRPGSGAAAIDSGHATEDGLDRSRNDFRSGFENFGWFARRRI</sequence>
<feature type="region of interest" description="Disordered" evidence="1">
    <location>
        <begin position="152"/>
        <end position="186"/>
    </location>
</feature>
<accession>A0A4C1UQT6</accession>
<evidence type="ECO:0000256" key="1">
    <source>
        <dbReference type="SAM" id="MobiDB-lite"/>
    </source>
</evidence>
<keyword evidence="2" id="KW-1133">Transmembrane helix</keyword>
<protein>
    <submittedName>
        <fullName evidence="3">Uncharacterized protein</fullName>
    </submittedName>
</protein>
<dbReference type="AlphaFoldDB" id="A0A4C1UQT6"/>
<dbReference type="Proteomes" id="UP000299102">
    <property type="component" value="Unassembled WGS sequence"/>
</dbReference>
<comment type="caution">
    <text evidence="3">The sequence shown here is derived from an EMBL/GenBank/DDBJ whole genome shotgun (WGS) entry which is preliminary data.</text>
</comment>
<keyword evidence="2" id="KW-0812">Transmembrane</keyword>
<dbReference type="EMBL" id="BGZK01000206">
    <property type="protein sequence ID" value="GBP28397.1"/>
    <property type="molecule type" value="Genomic_DNA"/>
</dbReference>
<evidence type="ECO:0000256" key="2">
    <source>
        <dbReference type="SAM" id="Phobius"/>
    </source>
</evidence>
<evidence type="ECO:0000313" key="4">
    <source>
        <dbReference type="Proteomes" id="UP000299102"/>
    </source>
</evidence>
<keyword evidence="4" id="KW-1185">Reference proteome</keyword>
<gene>
    <name evidence="3" type="ORF">EVAR_102970_1</name>
</gene>
<feature type="region of interest" description="Disordered" evidence="1">
    <location>
        <begin position="12"/>
        <end position="44"/>
    </location>
</feature>
<name>A0A4C1UQT6_EUMVA</name>
<organism evidence="3 4">
    <name type="scientific">Eumeta variegata</name>
    <name type="common">Bagworm moth</name>
    <name type="synonym">Eumeta japonica</name>
    <dbReference type="NCBI Taxonomy" id="151549"/>
    <lineage>
        <taxon>Eukaryota</taxon>
        <taxon>Metazoa</taxon>
        <taxon>Ecdysozoa</taxon>
        <taxon>Arthropoda</taxon>
        <taxon>Hexapoda</taxon>
        <taxon>Insecta</taxon>
        <taxon>Pterygota</taxon>
        <taxon>Neoptera</taxon>
        <taxon>Endopterygota</taxon>
        <taxon>Lepidoptera</taxon>
        <taxon>Glossata</taxon>
        <taxon>Ditrysia</taxon>
        <taxon>Tineoidea</taxon>
        <taxon>Psychidae</taxon>
        <taxon>Oiketicinae</taxon>
        <taxon>Eumeta</taxon>
    </lineage>
</organism>
<proteinExistence type="predicted"/>
<feature type="transmembrane region" description="Helical" evidence="2">
    <location>
        <begin position="79"/>
        <end position="99"/>
    </location>
</feature>
<reference evidence="3 4" key="1">
    <citation type="journal article" date="2019" name="Commun. Biol.">
        <title>The bagworm genome reveals a unique fibroin gene that provides high tensile strength.</title>
        <authorList>
            <person name="Kono N."/>
            <person name="Nakamura H."/>
            <person name="Ohtoshi R."/>
            <person name="Tomita M."/>
            <person name="Numata K."/>
            <person name="Arakawa K."/>
        </authorList>
    </citation>
    <scope>NUCLEOTIDE SEQUENCE [LARGE SCALE GENOMIC DNA]</scope>
</reference>